<accession>A0ACD0NQE0</accession>
<protein>
    <submittedName>
        <fullName evidence="1">Uncharacterized protein</fullName>
    </submittedName>
</protein>
<dbReference type="Proteomes" id="UP000245626">
    <property type="component" value="Unassembled WGS sequence"/>
</dbReference>
<evidence type="ECO:0000313" key="1">
    <source>
        <dbReference type="EMBL" id="PWN47964.1"/>
    </source>
</evidence>
<evidence type="ECO:0000313" key="2">
    <source>
        <dbReference type="Proteomes" id="UP000245626"/>
    </source>
</evidence>
<gene>
    <name evidence="1" type="ORF">IE53DRAFT_220746</name>
</gene>
<keyword evidence="2" id="KW-1185">Reference proteome</keyword>
<dbReference type="EMBL" id="KZ820296">
    <property type="protein sequence ID" value="PWN47964.1"/>
    <property type="molecule type" value="Genomic_DNA"/>
</dbReference>
<proteinExistence type="predicted"/>
<reference evidence="1 2" key="1">
    <citation type="journal article" date="2018" name="Mol. Biol. Evol.">
        <title>Broad Genomic Sampling Reveals a Smut Pathogenic Ancestry of the Fungal Clade Ustilaginomycotina.</title>
        <authorList>
            <person name="Kijpornyongpan T."/>
            <person name="Mondo S.J."/>
            <person name="Barry K."/>
            <person name="Sandor L."/>
            <person name="Lee J."/>
            <person name="Lipzen A."/>
            <person name="Pangilinan J."/>
            <person name="LaButti K."/>
            <person name="Hainaut M."/>
            <person name="Henrissat B."/>
            <person name="Grigoriev I.V."/>
            <person name="Spatafora J.W."/>
            <person name="Aime M.C."/>
        </authorList>
    </citation>
    <scope>NUCLEOTIDE SEQUENCE [LARGE SCALE GENOMIC DNA]</scope>
    <source>
        <strain evidence="1 2">SA 807</strain>
    </source>
</reference>
<sequence>MAGPGGERGEDAIVALMGCSSVEAVIYAKDATRFGSPHSTNPRFFSFVVPGCCLGRLPLGRGRIEIRLSGRWNKGKSGTRHRGRPFPDFLTSFLQCPLPSMLSFFFFSDRSSSITLLTPFPPAAFHLPCSLPFSLLLIRQLANPRISPRASSSFVPSPPTLSLRQL</sequence>
<organism evidence="1 2">
    <name type="scientific">Violaceomyces palustris</name>
    <dbReference type="NCBI Taxonomy" id="1673888"/>
    <lineage>
        <taxon>Eukaryota</taxon>
        <taxon>Fungi</taxon>
        <taxon>Dikarya</taxon>
        <taxon>Basidiomycota</taxon>
        <taxon>Ustilaginomycotina</taxon>
        <taxon>Ustilaginomycetes</taxon>
        <taxon>Violaceomycetales</taxon>
        <taxon>Violaceomycetaceae</taxon>
        <taxon>Violaceomyces</taxon>
    </lineage>
</organism>
<name>A0ACD0NQE0_9BASI</name>